<feature type="transmembrane region" description="Helical" evidence="1">
    <location>
        <begin position="214"/>
        <end position="234"/>
    </location>
</feature>
<comment type="caution">
    <text evidence="2">The sequence shown here is derived from an EMBL/GenBank/DDBJ whole genome shotgun (WGS) entry which is preliminary data.</text>
</comment>
<sequence>MEESKLEPLLVDQAEAEGPSIEDGASPVTSSDYWREKYNRWTNERYILPRKYKLRTEADARKYSQWAVNLTITMSAVNTCSIRTSPLPMCTPGASSDSFPDTEPFGFNSATYFLPMCTLIGVALSSIFIGGLSDKLGRKILLLVLGWVSAAGSVIKSTSSLASSWAIFPWGCECSRSFDYTALTPSRARAYVGDVEKVKKRKDELLGILLMGELGLFAPLWVGSGLMVVANYFVHRYMIEPGSGELAEDDTTEKLAVTEDEDIDVRPLTIDKKTLWNIIGGALLDNVGSTGLFPLCLSPLALQTFYSTPSPPIMSIEAYQWLSVCVALLVIPSTQVTPWAFNNIGVAQTCVFGNSCTAGGFPFTVLSQLTTGPMLDAIAPEDQIGFIQGLNNSSMNFGMALAPWAFGLLADAVGTTAAISTGIVFSIVAALANSPLCWHPSMGKPKPKPPQAQRKLPEEDDELFRQIVDGEVVDAEMAFRLNQHRFLEGKPSIVPRVKTYDEDKDHLEIITAGAHAGFEFRLDLFDRVLAGLDKDGHGDVENLGQCPLSRHAFASLCVSLLSPLEVFDKSEIIDMMNTARGQDEELAENSSEELGKWFGQYLHANGYSPHTTSVLMKQMFMASFPPLLRESELTEANIEEYLLKQRSLLLRYVDKTEDKDGHSLTKTLAANSWGIHVLCLLAGPPNRNDSVFEQVVRNSMSSDIVESLTSTSSDVIRSAAMSSGVQRCAGLVPLGRKGNKGILWQERADYTQSIIGRQVWFEAPSKLHVCTISGELSDNLA</sequence>
<keyword evidence="1" id="KW-0812">Transmembrane</keyword>
<keyword evidence="3" id="KW-1185">Reference proteome</keyword>
<evidence type="ECO:0000313" key="3">
    <source>
        <dbReference type="Proteomes" id="UP000266841"/>
    </source>
</evidence>
<dbReference type="Gene3D" id="1.20.1250.20">
    <property type="entry name" value="MFS general substrate transporter like domains"/>
    <property type="match status" value="2"/>
</dbReference>
<protein>
    <submittedName>
        <fullName evidence="2">Uncharacterized protein</fullName>
    </submittedName>
</protein>
<dbReference type="AlphaFoldDB" id="K0TCV0"/>
<gene>
    <name evidence="2" type="ORF">THAOC_03058</name>
</gene>
<dbReference type="Proteomes" id="UP000266841">
    <property type="component" value="Unassembled WGS sequence"/>
</dbReference>
<accession>K0TCV0</accession>
<feature type="transmembrane region" description="Helical" evidence="1">
    <location>
        <begin position="112"/>
        <end position="133"/>
    </location>
</feature>
<dbReference type="OMA" id="YFLPMCT"/>
<evidence type="ECO:0000256" key="1">
    <source>
        <dbReference type="SAM" id="Phobius"/>
    </source>
</evidence>
<dbReference type="eggNOG" id="ENOG502T6U1">
    <property type="taxonomic scope" value="Eukaryota"/>
</dbReference>
<dbReference type="OrthoDB" id="44581at2759"/>
<reference evidence="2 3" key="1">
    <citation type="journal article" date="2012" name="Genome Biol.">
        <title>Genome and low-iron response of an oceanic diatom adapted to chronic iron limitation.</title>
        <authorList>
            <person name="Lommer M."/>
            <person name="Specht M."/>
            <person name="Roy A.S."/>
            <person name="Kraemer L."/>
            <person name="Andreson R."/>
            <person name="Gutowska M.A."/>
            <person name="Wolf J."/>
            <person name="Bergner S.V."/>
            <person name="Schilhabel M.B."/>
            <person name="Klostermeier U.C."/>
            <person name="Beiko R.G."/>
            <person name="Rosenstiel P."/>
            <person name="Hippler M."/>
            <person name="Laroche J."/>
        </authorList>
    </citation>
    <scope>NUCLEOTIDE SEQUENCE [LARGE SCALE GENOMIC DNA]</scope>
    <source>
        <strain evidence="2 3">CCMP1005</strain>
    </source>
</reference>
<name>K0TCV0_THAOC</name>
<keyword evidence="1" id="KW-1133">Transmembrane helix</keyword>
<dbReference type="SUPFAM" id="SSF103473">
    <property type="entry name" value="MFS general substrate transporter"/>
    <property type="match status" value="1"/>
</dbReference>
<organism evidence="2 3">
    <name type="scientific">Thalassiosira oceanica</name>
    <name type="common">Marine diatom</name>
    <dbReference type="NCBI Taxonomy" id="159749"/>
    <lineage>
        <taxon>Eukaryota</taxon>
        <taxon>Sar</taxon>
        <taxon>Stramenopiles</taxon>
        <taxon>Ochrophyta</taxon>
        <taxon>Bacillariophyta</taxon>
        <taxon>Coscinodiscophyceae</taxon>
        <taxon>Thalassiosirophycidae</taxon>
        <taxon>Thalassiosirales</taxon>
        <taxon>Thalassiosiraceae</taxon>
        <taxon>Thalassiosira</taxon>
    </lineage>
</organism>
<proteinExistence type="predicted"/>
<dbReference type="EMBL" id="AGNL01003056">
    <property type="protein sequence ID" value="EJK75225.1"/>
    <property type="molecule type" value="Genomic_DNA"/>
</dbReference>
<keyword evidence="1" id="KW-0472">Membrane</keyword>
<evidence type="ECO:0000313" key="2">
    <source>
        <dbReference type="EMBL" id="EJK75225.1"/>
    </source>
</evidence>
<dbReference type="InterPro" id="IPR036259">
    <property type="entry name" value="MFS_trans_sf"/>
</dbReference>